<reference evidence="4 5" key="1">
    <citation type="journal article" date="2013" name="Nat. Genet.">
        <title>The high-quality draft genome of peach (Prunus persica) identifies unique patterns of genetic diversity, domestication and genome evolution.</title>
        <authorList>
            <consortium name="International Peach Genome Initiative"/>
            <person name="Verde I."/>
            <person name="Abbott A.G."/>
            <person name="Scalabrin S."/>
            <person name="Jung S."/>
            <person name="Shu S."/>
            <person name="Marroni F."/>
            <person name="Zhebentyayeva T."/>
            <person name="Dettori M.T."/>
            <person name="Grimwood J."/>
            <person name="Cattonaro F."/>
            <person name="Zuccolo A."/>
            <person name="Rossini L."/>
            <person name="Jenkins J."/>
            <person name="Vendramin E."/>
            <person name="Meisel L.A."/>
            <person name="Decroocq V."/>
            <person name="Sosinski B."/>
            <person name="Prochnik S."/>
            <person name="Mitros T."/>
            <person name="Policriti A."/>
            <person name="Cipriani G."/>
            <person name="Dondini L."/>
            <person name="Ficklin S."/>
            <person name="Goodstein D.M."/>
            <person name="Xuan P."/>
            <person name="Del Fabbro C."/>
            <person name="Aramini V."/>
            <person name="Copetti D."/>
            <person name="Gonzalez S."/>
            <person name="Horner D.S."/>
            <person name="Falchi R."/>
            <person name="Lucas S."/>
            <person name="Mica E."/>
            <person name="Maldonado J."/>
            <person name="Lazzari B."/>
            <person name="Bielenberg D."/>
            <person name="Pirona R."/>
            <person name="Miculan M."/>
            <person name="Barakat A."/>
            <person name="Testolin R."/>
            <person name="Stella A."/>
            <person name="Tartarini S."/>
            <person name="Tonutti P."/>
            <person name="Arus P."/>
            <person name="Orellana A."/>
            <person name="Wells C."/>
            <person name="Main D."/>
            <person name="Vizzotto G."/>
            <person name="Silva H."/>
            <person name="Salamini F."/>
            <person name="Schmutz J."/>
            <person name="Morgante M."/>
            <person name="Rokhsar D.S."/>
        </authorList>
    </citation>
    <scope>NUCLEOTIDE SEQUENCE [LARGE SCALE GENOMIC DNA]</scope>
    <source>
        <strain evidence="5">cv. Nemared</strain>
    </source>
</reference>
<keyword evidence="5" id="KW-1185">Reference proteome</keyword>
<dbReference type="STRING" id="3760.A0A251NYH1"/>
<protein>
    <recommendedName>
        <fullName evidence="6">Gamma-interferon-inducible lysosomal thiol reductase</fullName>
    </recommendedName>
</protein>
<comment type="similarity">
    <text evidence="1">Belongs to the GILT family.</text>
</comment>
<keyword evidence="2" id="KW-0325">Glycoprotein</keyword>
<dbReference type="PANTHER" id="PTHR13234">
    <property type="entry name" value="GAMMA-INTERFERON INDUCIBLE LYSOSOMAL THIOL REDUCTASE GILT"/>
    <property type="match status" value="1"/>
</dbReference>
<evidence type="ECO:0000256" key="2">
    <source>
        <dbReference type="ARBA" id="ARBA00023180"/>
    </source>
</evidence>
<evidence type="ECO:0008006" key="6">
    <source>
        <dbReference type="Google" id="ProtNLM"/>
    </source>
</evidence>
<dbReference type="Gramene" id="ONI03800">
    <property type="protein sequence ID" value="ONI03800"/>
    <property type="gene ID" value="PRUPE_6G283100"/>
</dbReference>
<dbReference type="Proteomes" id="UP000006882">
    <property type="component" value="Chromosome G6"/>
</dbReference>
<dbReference type="SMR" id="A0A251NYH1"/>
<evidence type="ECO:0000313" key="5">
    <source>
        <dbReference type="Proteomes" id="UP000006882"/>
    </source>
</evidence>
<evidence type="ECO:0000256" key="3">
    <source>
        <dbReference type="SAM" id="SignalP"/>
    </source>
</evidence>
<dbReference type="Gene3D" id="3.40.30.10">
    <property type="entry name" value="Glutaredoxin"/>
    <property type="match status" value="1"/>
</dbReference>
<dbReference type="AlphaFoldDB" id="A0A251NYH1"/>
<evidence type="ECO:0000256" key="1">
    <source>
        <dbReference type="ARBA" id="ARBA00005679"/>
    </source>
</evidence>
<dbReference type="InterPro" id="IPR036249">
    <property type="entry name" value="Thioredoxin-like_sf"/>
</dbReference>
<dbReference type="GO" id="GO:0016491">
    <property type="term" value="F:oxidoreductase activity"/>
    <property type="evidence" value="ECO:0000318"/>
    <property type="project" value="GO_Central"/>
</dbReference>
<evidence type="ECO:0000313" key="4">
    <source>
        <dbReference type="EMBL" id="ONI03800.1"/>
    </source>
</evidence>
<dbReference type="SUPFAM" id="SSF52833">
    <property type="entry name" value="Thioredoxin-like"/>
    <property type="match status" value="1"/>
</dbReference>
<dbReference type="PANTHER" id="PTHR13234:SF64">
    <property type="entry name" value="SAPOSIN A-TYPE DOMAIN-CONTAINING PROTEIN"/>
    <property type="match status" value="1"/>
</dbReference>
<keyword evidence="3" id="KW-0732">Signal</keyword>
<feature type="chain" id="PRO_5012580697" description="Gamma-interferon-inducible lysosomal thiol reductase" evidence="3">
    <location>
        <begin position="21"/>
        <end position="261"/>
    </location>
</feature>
<dbReference type="InterPro" id="IPR004911">
    <property type="entry name" value="Interferon-induced_GILT"/>
</dbReference>
<name>A0A251NYH1_PRUPE</name>
<dbReference type="OrthoDB" id="958254at2759"/>
<feature type="signal peptide" evidence="3">
    <location>
        <begin position="1"/>
        <end position="20"/>
    </location>
</feature>
<dbReference type="GO" id="GO:0016671">
    <property type="term" value="F:oxidoreductase activity, acting on a sulfur group of donors, disulfide as acceptor"/>
    <property type="evidence" value="ECO:0007669"/>
    <property type="project" value="InterPro"/>
</dbReference>
<organism evidence="4 5">
    <name type="scientific">Prunus persica</name>
    <name type="common">Peach</name>
    <name type="synonym">Amygdalus persica</name>
    <dbReference type="NCBI Taxonomy" id="3760"/>
    <lineage>
        <taxon>Eukaryota</taxon>
        <taxon>Viridiplantae</taxon>
        <taxon>Streptophyta</taxon>
        <taxon>Embryophyta</taxon>
        <taxon>Tracheophyta</taxon>
        <taxon>Spermatophyta</taxon>
        <taxon>Magnoliopsida</taxon>
        <taxon>eudicotyledons</taxon>
        <taxon>Gunneridae</taxon>
        <taxon>Pentapetalae</taxon>
        <taxon>rosids</taxon>
        <taxon>fabids</taxon>
        <taxon>Rosales</taxon>
        <taxon>Rosaceae</taxon>
        <taxon>Amygdaloideae</taxon>
        <taxon>Amygdaleae</taxon>
        <taxon>Prunus</taxon>
    </lineage>
</organism>
<dbReference type="Pfam" id="PF03227">
    <property type="entry name" value="GILT"/>
    <property type="match status" value="1"/>
</dbReference>
<dbReference type="EMBL" id="CM007656">
    <property type="protein sequence ID" value="ONI03800.1"/>
    <property type="molecule type" value="Genomic_DNA"/>
</dbReference>
<accession>A0A251NYH1</accession>
<sequence>MDSLKFIPLLVLLSFLSVYASRSSFEDQGINVQSTPEPRKLKGPPPTKVENVELVLYYETLCPYCKEFIVKELIKVFDRDLIDIVNLRLVPYGNAHIQEPDNTIVCQHGPDECYLNSIQACAINSRPDVKQHFKLIHCVENQTIEGKQSKEEGWKSCCQKLRMNQKPVQDCYDSGLERKLILQYANETNHLVPHHTYIPWVVVNNQPLYDDYQNFVSYVCKAYKGSPKPEVCRSLLPKINSSGNADSNGQASIRVKGSRNN</sequence>
<gene>
    <name evidence="4" type="ORF">PRUPE_6G283100</name>
</gene>
<proteinExistence type="inferred from homology"/>